<keyword evidence="11" id="KW-1185">Reference proteome</keyword>
<dbReference type="Gene3D" id="2.30.30.170">
    <property type="match status" value="2"/>
</dbReference>
<dbReference type="PANTHER" id="PTHR37316:SF3">
    <property type="entry name" value="TEICHOIC ACID GLYCEROL-PHOSPHATE TRANSFERASE"/>
    <property type="match status" value="1"/>
</dbReference>
<protein>
    <submittedName>
        <fullName evidence="10">Glycosyltransferase</fullName>
    </submittedName>
</protein>
<dbReference type="SUPFAM" id="SSF53756">
    <property type="entry name" value="UDP-Glycosyltransferase/glycogen phosphorylase"/>
    <property type="match status" value="2"/>
</dbReference>
<dbReference type="RefSeq" id="WP_136953862.1">
    <property type="nucleotide sequence ID" value="NZ_CP039712.1"/>
</dbReference>
<dbReference type="AlphaFoldDB" id="A0A4D7CZ02"/>
<dbReference type="Pfam" id="PF13457">
    <property type="entry name" value="GW"/>
    <property type="match status" value="2"/>
</dbReference>
<evidence type="ECO:0000313" key="10">
    <source>
        <dbReference type="EMBL" id="QCI87040.1"/>
    </source>
</evidence>
<dbReference type="Pfam" id="PF04464">
    <property type="entry name" value="Glyphos_transf"/>
    <property type="match status" value="1"/>
</dbReference>
<dbReference type="InterPro" id="IPR038200">
    <property type="entry name" value="GW_dom_sf"/>
</dbReference>
<evidence type="ECO:0000256" key="1">
    <source>
        <dbReference type="ARBA" id="ARBA00004202"/>
    </source>
</evidence>
<dbReference type="InterPro" id="IPR001296">
    <property type="entry name" value="Glyco_trans_1"/>
</dbReference>
<accession>A0A4D7CZ02</accession>
<keyword evidence="4 10" id="KW-0808">Transferase</keyword>
<evidence type="ECO:0000313" key="11">
    <source>
        <dbReference type="Proteomes" id="UP000298615"/>
    </source>
</evidence>
<keyword evidence="7" id="KW-0472">Membrane</keyword>
<organism evidence="10 11">
    <name type="scientific">Vagococcus zengguangii</name>
    <dbReference type="NCBI Taxonomy" id="2571750"/>
    <lineage>
        <taxon>Bacteria</taxon>
        <taxon>Bacillati</taxon>
        <taxon>Bacillota</taxon>
        <taxon>Bacilli</taxon>
        <taxon>Lactobacillales</taxon>
        <taxon>Enterococcaceae</taxon>
        <taxon>Vagococcus</taxon>
    </lineage>
</organism>
<dbReference type="InterPro" id="IPR043148">
    <property type="entry name" value="TagF_C"/>
</dbReference>
<dbReference type="PANTHER" id="PTHR37316">
    <property type="entry name" value="TEICHOIC ACID GLYCEROL-PHOSPHATE PRIMASE"/>
    <property type="match status" value="1"/>
</dbReference>
<dbReference type="Proteomes" id="UP000298615">
    <property type="component" value="Chromosome"/>
</dbReference>
<evidence type="ECO:0000256" key="5">
    <source>
        <dbReference type="ARBA" id="ARBA00022729"/>
    </source>
</evidence>
<evidence type="ECO:0000256" key="4">
    <source>
        <dbReference type="ARBA" id="ARBA00022679"/>
    </source>
</evidence>
<dbReference type="InterPro" id="IPR025987">
    <property type="entry name" value="GW_dom"/>
</dbReference>
<dbReference type="GO" id="GO:0005886">
    <property type="term" value="C:plasma membrane"/>
    <property type="evidence" value="ECO:0007669"/>
    <property type="project" value="UniProtKB-SubCell"/>
</dbReference>
<dbReference type="GO" id="GO:0019350">
    <property type="term" value="P:teichoic acid biosynthetic process"/>
    <property type="evidence" value="ECO:0007669"/>
    <property type="project" value="UniProtKB-KW"/>
</dbReference>
<keyword evidence="6" id="KW-0777">Teichoic acid biosynthesis</keyword>
<feature type="domain" description="GW" evidence="9">
    <location>
        <begin position="730"/>
        <end position="799"/>
    </location>
</feature>
<dbReference type="GO" id="GO:0047355">
    <property type="term" value="F:CDP-glycerol glycerophosphotransferase activity"/>
    <property type="evidence" value="ECO:0007669"/>
    <property type="project" value="InterPro"/>
</dbReference>
<dbReference type="SUPFAM" id="SSF82057">
    <property type="entry name" value="Prokaryotic SH3-related domain"/>
    <property type="match status" value="2"/>
</dbReference>
<feature type="domain" description="GW" evidence="9">
    <location>
        <begin position="846"/>
        <end position="910"/>
    </location>
</feature>
<proteinExistence type="inferred from homology"/>
<evidence type="ECO:0000256" key="2">
    <source>
        <dbReference type="ARBA" id="ARBA00010488"/>
    </source>
</evidence>
<sequence>MINLFSRRKKKKQKSMYHLMREHYGAHYDTAVIDENAVLYETRDGASITDSPYAIFLKLVSDDNYHHLKHIWVLKKDHEEALLNVPEEYRQRITVVQRDTLEYVDAMLTSKYVITNSTFQTFFVKRPDQIYINTWHGTPLKLMGFDIPGAIYNAQNVMRNFLMTDYLLSPNAHTTDIFKRAYKLNDVYEGTIIEHGYPRIDLTLNAPKSELQAKLSTFGIVLDETKKTLLYTPTWRGKAVGNAQNTIEQTVQEVEQLTVKFSNEYNILIKAHPFAYKHLKDDERLAGRLISDYLDANELLSIVDVLVTDYSSIFFDFLVTDKPIIFYVWDKEVYSAERGMYLELETLPGPTAESLTDLLELLVDVEQSVAPYQANYRLMKEKMVNYDNGQVTEDYLDIMFNDKERLDVKQLSLKTDKKKLLIYPGGMRKNGITTSFLNLMDNINYEQYDVTVLADEPKGAEVRFNYGRLNKHVRCLYRTGSSIWSVEEAEDNRRLIHREFDSDEKVVYPERAYRRDVNRLLGNLTFDTAIDFSGYSLFWAKNILGAQADRYLIFLHSDIYADAHREVNGKMPMYRGLRNLFDYYYKFDKMINVSPMSMEVNREKLNEYIRNDQMTYAVNTINIQAILGQTPEETADVYESEDSAKIIVKNKQKSLKNGGELVFYKNFECLKQQQGEIRYFDLDANVTSIATFTHQDITYDKVIVDGLALGWLASEELINETPIFIESIEDYRAIGTVTRNLNYSLWKNVRQNKGQDEKVAYLRDFKGTYLTLSKVAKTSNGRYYLASYLGQEIGWTSIRPLTRIHELSRWSPLWAYFNKKSKELDKRLGIGFSKKIEDLQIYVMLNTSDANLTLWNLPNGVTNSKLITESVAQYEGEVLEAYERITTNKGSFVGLKLDGEKIGYVEETYLTIMPEEKALQLIEAKQQTSLNEKEELNETIGLPEVDLVGSEVDGIDSDYYNIVTMGRLSPEKNQASLIKGFALFNEKYPKSRLYLLGQGQLASELIDLVKELNMESKVFLLGHLDKPFEFVKLNDVFTLTSFYEGQPMVLLEAMTLGVPLITTDIPANRNIVGEEEYGLYINGFEPEDIENGLERIYLNQKVFKTFDYEQYNQEAIASFYELLS</sequence>
<dbReference type="InterPro" id="IPR051612">
    <property type="entry name" value="Teichoic_Acid_Biosynth"/>
</dbReference>
<evidence type="ECO:0000256" key="3">
    <source>
        <dbReference type="ARBA" id="ARBA00022475"/>
    </source>
</evidence>
<comment type="similarity">
    <text evidence="2">Belongs to the CDP-glycerol glycerophosphotransferase family.</text>
</comment>
<dbReference type="InterPro" id="IPR043149">
    <property type="entry name" value="TagF_N"/>
</dbReference>
<keyword evidence="5" id="KW-0732">Signal</keyword>
<evidence type="ECO:0000259" key="8">
    <source>
        <dbReference type="Pfam" id="PF00534"/>
    </source>
</evidence>
<comment type="subcellular location">
    <subcellularLocation>
        <location evidence="1">Cell membrane</location>
        <topology evidence="1">Peripheral membrane protein</topology>
    </subcellularLocation>
</comment>
<dbReference type="KEGG" id="vao:FA707_08710"/>
<name>A0A4D7CZ02_9ENTE</name>
<gene>
    <name evidence="10" type="ORF">FA707_08710</name>
</gene>
<evidence type="ECO:0000256" key="7">
    <source>
        <dbReference type="ARBA" id="ARBA00023136"/>
    </source>
</evidence>
<evidence type="ECO:0000259" key="9">
    <source>
        <dbReference type="Pfam" id="PF13457"/>
    </source>
</evidence>
<dbReference type="Gene3D" id="3.40.50.11820">
    <property type="match status" value="1"/>
</dbReference>
<dbReference type="Pfam" id="PF00534">
    <property type="entry name" value="Glycos_transf_1"/>
    <property type="match status" value="1"/>
</dbReference>
<dbReference type="EMBL" id="CP039712">
    <property type="protein sequence ID" value="QCI87040.1"/>
    <property type="molecule type" value="Genomic_DNA"/>
</dbReference>
<keyword evidence="3" id="KW-1003">Cell membrane</keyword>
<evidence type="ECO:0000256" key="6">
    <source>
        <dbReference type="ARBA" id="ARBA00022944"/>
    </source>
</evidence>
<dbReference type="Gene3D" id="3.40.50.2000">
    <property type="entry name" value="Glycogen Phosphorylase B"/>
    <property type="match status" value="1"/>
</dbReference>
<dbReference type="InterPro" id="IPR007554">
    <property type="entry name" value="Glycerophosphate_synth"/>
</dbReference>
<dbReference type="GO" id="GO:0016757">
    <property type="term" value="F:glycosyltransferase activity"/>
    <property type="evidence" value="ECO:0007669"/>
    <property type="project" value="InterPro"/>
</dbReference>
<reference evidence="10 11" key="1">
    <citation type="submission" date="2019-04" db="EMBL/GenBank/DDBJ databases">
        <title>Vagococcus sp. nov., isolated from faeces of yaks (Bos grunniens).</title>
        <authorList>
            <person name="Ge Y."/>
        </authorList>
    </citation>
    <scope>NUCLEOTIDE SEQUENCE [LARGE SCALE GENOMIC DNA]</scope>
    <source>
        <strain evidence="10 11">MN-17</strain>
    </source>
</reference>
<dbReference type="Gene3D" id="3.40.50.12580">
    <property type="match status" value="1"/>
</dbReference>
<feature type="domain" description="Glycosyl transferase family 1" evidence="8">
    <location>
        <begin position="954"/>
        <end position="1107"/>
    </location>
</feature>